<dbReference type="EMBL" id="JAACJO010000007">
    <property type="protein sequence ID" value="KAF5356314.1"/>
    <property type="molecule type" value="Genomic_DNA"/>
</dbReference>
<keyword evidence="2" id="KW-1133">Transmembrane helix</keyword>
<feature type="transmembrane region" description="Helical" evidence="2">
    <location>
        <begin position="25"/>
        <end position="44"/>
    </location>
</feature>
<feature type="region of interest" description="Disordered" evidence="1">
    <location>
        <begin position="679"/>
        <end position="700"/>
    </location>
</feature>
<dbReference type="AlphaFoldDB" id="A0A8H5G0Z2"/>
<feature type="region of interest" description="Disordered" evidence="1">
    <location>
        <begin position="491"/>
        <end position="543"/>
    </location>
</feature>
<feature type="region of interest" description="Disordered" evidence="1">
    <location>
        <begin position="357"/>
        <end position="404"/>
    </location>
</feature>
<sequence length="780" mass="85489">MSDGPWPLSLALDEDQAFEAVLSDIPFFCVGLMAMGFITFIFVLKRMNSTALYLCSASLLLFMAAILDLGQLLIREPSGSSRNFDQGVVSGFIVAREVGLGLSFGFLFLFVWRAVAECPWNERPRSLAQSISSPAPSLPHSASWTRWGFLGAALKWFTLTLVIVIPLLQILWRLISSQRQYGSIYIADSTLEIVASAIFALKIVLNVLVSPSVSWWAPFRRYLGLVLALIITGAMGVGNLVSFAFSETVLGRFLRAISIYILLLWNLITTFHRPSISRQPLDDQEAPSNQQEKSKEGASHAKDMRPSSLQARAPSIVTLGQVVQSPKENRPPLRITTASRLSMIVNRNETLAEITRTISSRSSRKSPVTPMTPKRPKRPDLRFDIVTPTLPSTTENPDQDSPTTGISLSYYTMDTSTPGVPVIREPPVNPTKPSVYQAGEQSNVEYMSQTSLIAQPPSHTASLSSFDELMRQQNELDKSIANLRLLSVDNTNLPPQGSVPVPAPESSPIMGDTATSAKSRPQSTLRTESLSPHSEFSFSAFPVPPPRPESIRVSRFTNPTIRRLPQPPDQASNLVVPMLSVPESPSQASMAERMISGGTQYDVTSFIDNLAEPGTYVRASIDEGLLPVSERTIDHGRARTERELRPPSIVANGSSSVIHLKPMLLPVVSSERRAVPLPSLRPIRDTPHPLQTGQRDSTTSLKPFLLGTSAISIPPSLPSSTMVPLGSRKGSRVTRVLAHKSRISTPRLNISDVLDEEAPETYERPRPPPVLIGLPERPKA</sequence>
<proteinExistence type="predicted"/>
<evidence type="ECO:0000313" key="4">
    <source>
        <dbReference type="Proteomes" id="UP000559027"/>
    </source>
</evidence>
<feature type="compositionally biased region" description="Polar residues" evidence="1">
    <location>
        <begin position="389"/>
        <end position="404"/>
    </location>
</feature>
<evidence type="ECO:0000256" key="2">
    <source>
        <dbReference type="SAM" id="Phobius"/>
    </source>
</evidence>
<dbReference type="Proteomes" id="UP000559027">
    <property type="component" value="Unassembled WGS sequence"/>
</dbReference>
<feature type="region of interest" description="Disordered" evidence="1">
    <location>
        <begin position="755"/>
        <end position="780"/>
    </location>
</feature>
<feature type="compositionally biased region" description="Polar residues" evidence="1">
    <location>
        <begin position="513"/>
        <end position="537"/>
    </location>
</feature>
<accession>A0A8H5G0Z2</accession>
<evidence type="ECO:0000313" key="3">
    <source>
        <dbReference type="EMBL" id="KAF5356314.1"/>
    </source>
</evidence>
<name>A0A8H5G0Z2_9AGAR</name>
<reference evidence="3 4" key="1">
    <citation type="journal article" date="2020" name="ISME J.">
        <title>Uncovering the hidden diversity of litter-decomposition mechanisms in mushroom-forming fungi.</title>
        <authorList>
            <person name="Floudas D."/>
            <person name="Bentzer J."/>
            <person name="Ahren D."/>
            <person name="Johansson T."/>
            <person name="Persson P."/>
            <person name="Tunlid A."/>
        </authorList>
    </citation>
    <scope>NUCLEOTIDE SEQUENCE [LARGE SCALE GENOMIC DNA]</scope>
    <source>
        <strain evidence="3 4">CBS 146.42</strain>
    </source>
</reference>
<gene>
    <name evidence="3" type="ORF">D9756_003886</name>
</gene>
<feature type="compositionally biased region" description="Basic and acidic residues" evidence="1">
    <location>
        <begin position="292"/>
        <end position="305"/>
    </location>
</feature>
<comment type="caution">
    <text evidence="3">The sequence shown here is derived from an EMBL/GenBank/DDBJ whole genome shotgun (WGS) entry which is preliminary data.</text>
</comment>
<feature type="transmembrane region" description="Helical" evidence="2">
    <location>
        <begin position="147"/>
        <end position="172"/>
    </location>
</feature>
<feature type="transmembrane region" description="Helical" evidence="2">
    <location>
        <begin position="51"/>
        <end position="74"/>
    </location>
</feature>
<dbReference type="OrthoDB" id="2564696at2759"/>
<feature type="transmembrane region" description="Helical" evidence="2">
    <location>
        <begin position="222"/>
        <end position="243"/>
    </location>
</feature>
<feature type="transmembrane region" description="Helical" evidence="2">
    <location>
        <begin position="94"/>
        <end position="115"/>
    </location>
</feature>
<protein>
    <submittedName>
        <fullName evidence="3">Uncharacterized protein</fullName>
    </submittedName>
</protein>
<organism evidence="3 4">
    <name type="scientific">Leucocoprinus leucothites</name>
    <dbReference type="NCBI Taxonomy" id="201217"/>
    <lineage>
        <taxon>Eukaryota</taxon>
        <taxon>Fungi</taxon>
        <taxon>Dikarya</taxon>
        <taxon>Basidiomycota</taxon>
        <taxon>Agaricomycotina</taxon>
        <taxon>Agaricomycetes</taxon>
        <taxon>Agaricomycetidae</taxon>
        <taxon>Agaricales</taxon>
        <taxon>Agaricineae</taxon>
        <taxon>Agaricaceae</taxon>
        <taxon>Leucocoprinus</taxon>
    </lineage>
</organism>
<keyword evidence="2" id="KW-0812">Transmembrane</keyword>
<feature type="region of interest" description="Disordered" evidence="1">
    <location>
        <begin position="278"/>
        <end position="310"/>
    </location>
</feature>
<feature type="transmembrane region" description="Helical" evidence="2">
    <location>
        <begin position="184"/>
        <end position="210"/>
    </location>
</feature>
<feature type="compositionally biased region" description="Polar residues" evidence="1">
    <location>
        <begin position="689"/>
        <end position="700"/>
    </location>
</feature>
<keyword evidence="4" id="KW-1185">Reference proteome</keyword>
<evidence type="ECO:0000256" key="1">
    <source>
        <dbReference type="SAM" id="MobiDB-lite"/>
    </source>
</evidence>
<keyword evidence="2" id="KW-0472">Membrane</keyword>